<keyword evidence="2" id="KW-0624">Polysaccharide degradation</keyword>
<evidence type="ECO:0000313" key="2">
    <source>
        <dbReference type="EMBL" id="BAO37250.1"/>
    </source>
</evidence>
<dbReference type="InterPro" id="IPR013319">
    <property type="entry name" value="GH11/12"/>
</dbReference>
<dbReference type="PROSITE" id="PS51761">
    <property type="entry name" value="GH11_3"/>
    <property type="match status" value="1"/>
</dbReference>
<name>W0T1G0_9ZZZZ</name>
<feature type="domain" description="GH11" evidence="1">
    <location>
        <begin position="1"/>
        <end position="87"/>
    </location>
</feature>
<dbReference type="EMBL" id="AB840299">
    <property type="protein sequence ID" value="BAO37250.1"/>
    <property type="molecule type" value="Genomic_DNA"/>
</dbReference>
<feature type="non-terminal residue" evidence="2">
    <location>
        <position position="1"/>
    </location>
</feature>
<evidence type="ECO:0000259" key="1">
    <source>
        <dbReference type="PROSITE" id="PS51761"/>
    </source>
</evidence>
<sequence length="87" mass="9794">NCYLAVYGWLPGDPCAYYDAQYFGNGGWKTPTHAEIQDFVGLSGEEMIEAGVPYPDQNGKVYYTTSFVNFSPFNPGVATFQQYWSVR</sequence>
<proteinExistence type="predicted"/>
<reference evidence="2" key="1">
    <citation type="submission" date="2013-07" db="EMBL/GenBank/DDBJ databases">
        <title>Phylogenetic diversity and different distributions of glycosyl hydrolase family 10 and 11 xylanases in the hindgut of a fungus-growing termite.</title>
        <authorList>
            <person name="Yang Y.J."/>
            <person name="Lan X."/>
            <person name="Yuan B."/>
            <person name="Ji S.Q."/>
            <person name="Shen Y.L."/>
            <person name="Li F.L."/>
            <person name="Ni J.F."/>
        </authorList>
    </citation>
    <scope>NUCLEOTIDE SEQUENCE</scope>
</reference>
<dbReference type="InterPro" id="IPR033123">
    <property type="entry name" value="GH11_dom"/>
</dbReference>
<keyword evidence="2" id="KW-0858">Xylan degradation</keyword>
<organism evidence="2">
    <name type="scientific">uncultured organism</name>
    <dbReference type="NCBI Taxonomy" id="155900"/>
    <lineage>
        <taxon>unclassified sequences</taxon>
        <taxon>environmental samples</taxon>
    </lineage>
</organism>
<accession>W0T1G0</accession>
<dbReference type="GO" id="GO:0045493">
    <property type="term" value="P:xylan catabolic process"/>
    <property type="evidence" value="ECO:0007669"/>
    <property type="project" value="UniProtKB-KW"/>
</dbReference>
<feature type="non-terminal residue" evidence="2">
    <location>
        <position position="87"/>
    </location>
</feature>
<dbReference type="AlphaFoldDB" id="W0T1G0"/>
<dbReference type="GO" id="GO:0004553">
    <property type="term" value="F:hydrolase activity, hydrolyzing O-glycosyl compounds"/>
    <property type="evidence" value="ECO:0007669"/>
    <property type="project" value="InterPro"/>
</dbReference>
<dbReference type="Gene3D" id="2.60.120.180">
    <property type="match status" value="1"/>
</dbReference>
<keyword evidence="2" id="KW-0326">Glycosidase</keyword>
<protein>
    <submittedName>
        <fullName evidence="2">Glycosyl hydrolase family 11 xylanase</fullName>
    </submittedName>
</protein>
<keyword evidence="2" id="KW-0378">Hydrolase</keyword>
<keyword evidence="2" id="KW-0119">Carbohydrate metabolism</keyword>